<feature type="region of interest" description="Disordered" evidence="6">
    <location>
        <begin position="47"/>
        <end position="119"/>
    </location>
</feature>
<keyword evidence="7" id="KW-0812">Transmembrane</keyword>
<feature type="domain" description="C2" evidence="8">
    <location>
        <begin position="735"/>
        <end position="861"/>
    </location>
</feature>
<comment type="subcellular location">
    <subcellularLocation>
        <location evidence="1">Membrane</location>
    </subcellularLocation>
</comment>
<evidence type="ECO:0000259" key="8">
    <source>
        <dbReference type="PROSITE" id="PS50004"/>
    </source>
</evidence>
<evidence type="ECO:0000256" key="2">
    <source>
        <dbReference type="ARBA" id="ARBA00022448"/>
    </source>
</evidence>
<evidence type="ECO:0000313" key="11">
    <source>
        <dbReference type="Proteomes" id="UP000654370"/>
    </source>
</evidence>
<feature type="domain" description="C2" evidence="8">
    <location>
        <begin position="1082"/>
        <end position="1202"/>
    </location>
</feature>
<dbReference type="OrthoDB" id="1029639at2759"/>
<dbReference type="Pfam" id="PF25669">
    <property type="entry name" value="SMP_MUG190-like"/>
    <property type="match status" value="1"/>
</dbReference>
<feature type="compositionally biased region" description="Low complexity" evidence="6">
    <location>
        <begin position="89"/>
        <end position="102"/>
    </location>
</feature>
<sequence length="1504" mass="163772">MEQLDLKNNPVTKQLGVDEQNNIAADALNQANKQVEKTAGVANIHAFDEEQTPEQKKAQAQEALPSTFKGKDTGGKSESMPTDVGTSNASDVAAALDAASKAPTTTSQPAPGAYPTQKSSRLPDWYKVGWTSFSELPNPGEDSKVEEYKAGVAASAQPVDNNEKHQDMLAEFLKESYYGEWYHNAGAILVTVVFTWILARIGSGLMSCLVIGAFLATYYQTSIRRLRRNVRDDVQRELVKARLETDLESVDWLNSLMDKFWLIAEPAISAQVIGTADAILVENTPSFLDSIRLSTFTMGTKGPRIESVKSYPKTDPNVVVMDWKVSFTPNDILDLTKRETQAKVNPKIVLTVRLGKGFISAPMPILVEDISFTGHLRVKLNLFSEFPHVKTVEACFLEQPYFDYVLKPVGGETFGFDINNIPGLQSFVAEQVHANLGPMMYAPNVFTVDVAGMMAGGTDLEAANGVLAVTIYSASNIRGNDVFGSVDPYITFHTGNPKNKELARTSAIENTSSPRWNETHFILLNSLNDSLCMNLMDRNVGRKDSSLGIVNMELKELAENENTLEGLNLVALRSGKSVGEIKADIKYFPVAKPNTLEDGTVEPPVESNTGIMRFNIHECTGLASGGGGIGVPLIGGSSISTYAKFKLNGKEALKTKVYKRSSSPRWDKFVEVFIADKNKVNLSVDVYESKEFADDTIIASWTSTLTAVERQLAEDKSEWWNMKDGKGKIHVSTAWKPVVMTGLSEGMSHASYTPPIGVVRVHCFGANNLKNVEALTGGKSDPYVRIKSGMQIRGQTEFISDNLDPDWNEVLYVPIHSVREDLILEVMDYNEVTKDKSLGLTDISIKSILKETEGENGQKIYEGLEPMDKNVDLVTEDRKKGKGKLHYNVAFYPTLALAKKADEKEENKDEEANKEKEVTTQEDTSKVETEVLPERDLHGEYIKYTPDQKIDLLSYESGVLIVNIHEVNLPRQENAFAEILLDSNDSQYKTAKLKGSNLPFHETTDAFVKEMDFARLAIRIKQKKDTDKDDNHIGVWAGQVKDIVRHLRDKKPVADDDEEDGQVFDLSETVGGRGTIKLSFKFVPVIRFKLDPSESLENQGNLTVTPIQAQNLPAVDRSGASDPYVVFVLNGEKAKKTEVYKKNLNPKFSKEEMFVLPVPSRIASSFRVEVYDWDQIGKNTLLATGEVPLAGDNLESFASKDVEIHLNSESDLKAPSSNATLRLRLLWQPQLLAKKKVGTSFLGATTRAFTGAPGAAFGAGRNIVGGGAKMGANVVGGGAKMGAQAVGGGAHLAGGALGAGGKALGGGASALGSGLKSGVGFLGGGAKNKPKEDVPQPTSIQVPTSANETAIGGNKSSDNDTTSLASLNSPVKSRSTASLDRASGEDGTLVITVVAARGLKAMDRGGTSDPYARIRIGKNVVGKTKHIKKTLEPQWNEKFETSVNSGKTLVDIKVKDHNTLQDVDIGNVVLDLWENVQPNKPFQGWLPLSPSGTGEVNVSMEFVK</sequence>
<dbReference type="CDD" id="cd00030">
    <property type="entry name" value="C2"/>
    <property type="match status" value="1"/>
</dbReference>
<dbReference type="Proteomes" id="UP000654370">
    <property type="component" value="Unassembled WGS sequence"/>
</dbReference>
<feature type="compositionally biased region" description="Polar residues" evidence="6">
    <location>
        <begin position="1336"/>
        <end position="1378"/>
    </location>
</feature>
<proteinExistence type="predicted"/>
<dbReference type="InterPro" id="IPR017147">
    <property type="entry name" value="Tricalbin"/>
</dbReference>
<dbReference type="GO" id="GO:0061817">
    <property type="term" value="P:endoplasmic reticulum-plasma membrane tethering"/>
    <property type="evidence" value="ECO:0007669"/>
    <property type="project" value="InterPro"/>
</dbReference>
<feature type="region of interest" description="Disordered" evidence="6">
    <location>
        <begin position="901"/>
        <end position="928"/>
    </location>
</feature>
<dbReference type="Pfam" id="PF00168">
    <property type="entry name" value="C2"/>
    <property type="match status" value="5"/>
</dbReference>
<keyword evidence="3" id="KW-0445">Lipid transport</keyword>
<keyword evidence="2" id="KW-0813">Transport</keyword>
<dbReference type="CDD" id="cd04044">
    <property type="entry name" value="C2A_Tricalbin-like"/>
    <property type="match status" value="1"/>
</dbReference>
<keyword evidence="4" id="KW-0446">Lipid-binding</keyword>
<dbReference type="InterPro" id="IPR052455">
    <property type="entry name" value="Tricalbin_domain"/>
</dbReference>
<keyword evidence="11" id="KW-1185">Reference proteome</keyword>
<dbReference type="PROSITE" id="PS51847">
    <property type="entry name" value="SMP"/>
    <property type="match status" value="1"/>
</dbReference>
<keyword evidence="7" id="KW-1133">Transmembrane helix</keyword>
<protein>
    <recommendedName>
        <fullName evidence="12">Tricalbin</fullName>
    </recommendedName>
</protein>
<dbReference type="InterPro" id="IPR037761">
    <property type="entry name" value="C2A_Tricalbin"/>
</dbReference>
<evidence type="ECO:0000256" key="1">
    <source>
        <dbReference type="ARBA" id="ARBA00004370"/>
    </source>
</evidence>
<feature type="domain" description="C2" evidence="8">
    <location>
        <begin position="1369"/>
        <end position="1486"/>
    </location>
</feature>
<gene>
    <name evidence="10" type="ORF">INT43_006307</name>
</gene>
<dbReference type="GO" id="GO:0016020">
    <property type="term" value="C:membrane"/>
    <property type="evidence" value="ECO:0007669"/>
    <property type="project" value="UniProtKB-SubCell"/>
</dbReference>
<evidence type="ECO:0000256" key="7">
    <source>
        <dbReference type="SAM" id="Phobius"/>
    </source>
</evidence>
<reference evidence="10" key="1">
    <citation type="submission" date="2020-12" db="EMBL/GenBank/DDBJ databases">
        <title>Metabolic potential, ecology and presence of endohyphal bacteria is reflected in genomic diversity of Mucoromycotina.</title>
        <authorList>
            <person name="Muszewska A."/>
            <person name="Okrasinska A."/>
            <person name="Steczkiewicz K."/>
            <person name="Drgas O."/>
            <person name="Orlowska M."/>
            <person name="Perlinska-Lenart U."/>
            <person name="Aleksandrzak-Piekarczyk T."/>
            <person name="Szatraj K."/>
            <person name="Zielenkiewicz U."/>
            <person name="Pilsyk S."/>
            <person name="Malc E."/>
            <person name="Mieczkowski P."/>
            <person name="Kruszewska J.S."/>
            <person name="Biernat P."/>
            <person name="Pawlowska J."/>
        </authorList>
    </citation>
    <scope>NUCLEOTIDE SEQUENCE</scope>
    <source>
        <strain evidence="10">WA0000067209</strain>
    </source>
</reference>
<organism evidence="10 11">
    <name type="scientific">Mortierella isabellina</name>
    <name type="common">Filamentous fungus</name>
    <name type="synonym">Umbelopsis isabellina</name>
    <dbReference type="NCBI Taxonomy" id="91625"/>
    <lineage>
        <taxon>Eukaryota</taxon>
        <taxon>Fungi</taxon>
        <taxon>Fungi incertae sedis</taxon>
        <taxon>Mucoromycota</taxon>
        <taxon>Mucoromycotina</taxon>
        <taxon>Umbelopsidomycetes</taxon>
        <taxon>Umbelopsidales</taxon>
        <taxon>Umbelopsidaceae</taxon>
        <taxon>Umbelopsis</taxon>
    </lineage>
</organism>
<evidence type="ECO:0000256" key="4">
    <source>
        <dbReference type="ARBA" id="ARBA00023121"/>
    </source>
</evidence>
<dbReference type="SUPFAM" id="SSF49562">
    <property type="entry name" value="C2 domain (Calcium/lipid-binding domain, CaLB)"/>
    <property type="match status" value="5"/>
</dbReference>
<dbReference type="InterPro" id="IPR031468">
    <property type="entry name" value="SMP_LBD"/>
</dbReference>
<dbReference type="GO" id="GO:0006869">
    <property type="term" value="P:lipid transport"/>
    <property type="evidence" value="ECO:0007669"/>
    <property type="project" value="UniProtKB-KW"/>
</dbReference>
<dbReference type="PROSITE" id="PS50004">
    <property type="entry name" value="C2"/>
    <property type="match status" value="5"/>
</dbReference>
<evidence type="ECO:0000313" key="10">
    <source>
        <dbReference type="EMBL" id="KAG2183302.1"/>
    </source>
</evidence>
<name>A0A8H7PZS6_MORIS</name>
<feature type="domain" description="C2" evidence="8">
    <location>
        <begin position="448"/>
        <end position="567"/>
    </location>
</feature>
<comment type="caution">
    <text evidence="10">The sequence shown here is derived from an EMBL/GenBank/DDBJ whole genome shotgun (WGS) entry which is preliminary data.</text>
</comment>
<evidence type="ECO:0000256" key="5">
    <source>
        <dbReference type="ARBA" id="ARBA00023136"/>
    </source>
</evidence>
<evidence type="ECO:0000256" key="3">
    <source>
        <dbReference type="ARBA" id="ARBA00023055"/>
    </source>
</evidence>
<dbReference type="InterPro" id="IPR056910">
    <property type="entry name" value="TCB1-3_C2"/>
</dbReference>
<dbReference type="GO" id="GO:0071944">
    <property type="term" value="C:cell periphery"/>
    <property type="evidence" value="ECO:0007669"/>
    <property type="project" value="UniProtKB-ARBA"/>
</dbReference>
<dbReference type="InterPro" id="IPR035892">
    <property type="entry name" value="C2_domain_sf"/>
</dbReference>
<feature type="region of interest" description="Disordered" evidence="6">
    <location>
        <begin position="1325"/>
        <end position="1382"/>
    </location>
</feature>
<dbReference type="Gene3D" id="2.60.40.150">
    <property type="entry name" value="C2 domain"/>
    <property type="match status" value="5"/>
</dbReference>
<keyword evidence="5 7" id="KW-0472">Membrane</keyword>
<evidence type="ECO:0008006" key="12">
    <source>
        <dbReference type="Google" id="ProtNLM"/>
    </source>
</evidence>
<feature type="domain" description="C2" evidence="8">
    <location>
        <begin position="592"/>
        <end position="720"/>
    </location>
</feature>
<accession>A0A8H7PZS6</accession>
<feature type="domain" description="SMP-LTD" evidence="9">
    <location>
        <begin position="246"/>
        <end position="451"/>
    </location>
</feature>
<dbReference type="PANTHER" id="PTHR46980:SF2">
    <property type="entry name" value="TRICALBIN-1-RELATED"/>
    <property type="match status" value="1"/>
</dbReference>
<dbReference type="Pfam" id="PF24920">
    <property type="entry name" value="C2_TCB1"/>
    <property type="match status" value="1"/>
</dbReference>
<dbReference type="PANTHER" id="PTHR46980">
    <property type="entry name" value="TRICALBIN-1-RELATED"/>
    <property type="match status" value="1"/>
</dbReference>
<dbReference type="EMBL" id="JAEPQZ010000003">
    <property type="protein sequence ID" value="KAG2183302.1"/>
    <property type="molecule type" value="Genomic_DNA"/>
</dbReference>
<evidence type="ECO:0000259" key="9">
    <source>
        <dbReference type="PROSITE" id="PS51847"/>
    </source>
</evidence>
<dbReference type="InterPro" id="IPR000008">
    <property type="entry name" value="C2_dom"/>
</dbReference>
<dbReference type="GO" id="GO:0008289">
    <property type="term" value="F:lipid binding"/>
    <property type="evidence" value="ECO:0007669"/>
    <property type="project" value="UniProtKB-KW"/>
</dbReference>
<dbReference type="CDD" id="cd21678">
    <property type="entry name" value="SMP_TCB"/>
    <property type="match status" value="1"/>
</dbReference>
<dbReference type="SMART" id="SM00239">
    <property type="entry name" value="C2"/>
    <property type="match status" value="5"/>
</dbReference>
<evidence type="ECO:0000256" key="6">
    <source>
        <dbReference type="SAM" id="MobiDB-lite"/>
    </source>
</evidence>
<dbReference type="PIRSF" id="PIRSF037232">
    <property type="entry name" value="Tricalbin"/>
    <property type="match status" value="1"/>
</dbReference>
<feature type="transmembrane region" description="Helical" evidence="7">
    <location>
        <begin position="204"/>
        <end position="221"/>
    </location>
</feature>